<dbReference type="Gene3D" id="3.60.10.10">
    <property type="entry name" value="Endonuclease/exonuclease/phosphatase"/>
    <property type="match status" value="1"/>
</dbReference>
<dbReference type="EMBL" id="JACXVP010000008">
    <property type="protein sequence ID" value="KAG5591467.1"/>
    <property type="molecule type" value="Genomic_DNA"/>
</dbReference>
<gene>
    <name evidence="1" type="ORF">H5410_041981</name>
</gene>
<protein>
    <submittedName>
        <fullName evidence="1">Uncharacterized protein</fullName>
    </submittedName>
</protein>
<accession>A0A9J5XT26</accession>
<sequence>MNVIKGSFSVACFFESLLRRSPMVFHRIERGAVRGIWNYHWVVRRDLNVCRFEKKGIRRSKDMKSFIKYYYRLVPNRFTSPGVQYTWSRGEDNVKASQIDRFLISTKWIGSFKIIKQLAVSRVISNHKLLLLESDEWYTTLLVYKILELVAATRRVY</sequence>
<reference evidence="1 2" key="1">
    <citation type="submission" date="2020-09" db="EMBL/GenBank/DDBJ databases">
        <title>De no assembly of potato wild relative species, Solanum commersonii.</title>
        <authorList>
            <person name="Cho K."/>
        </authorList>
    </citation>
    <scope>NUCLEOTIDE SEQUENCE [LARGE SCALE GENOMIC DNA]</scope>
    <source>
        <strain evidence="1">LZ3.2</strain>
        <tissue evidence="1">Leaf</tissue>
    </source>
</reference>
<comment type="caution">
    <text evidence="1">The sequence shown here is derived from an EMBL/GenBank/DDBJ whole genome shotgun (WGS) entry which is preliminary data.</text>
</comment>
<dbReference type="OrthoDB" id="1935089at2759"/>
<dbReference type="AlphaFoldDB" id="A0A9J5XT26"/>
<keyword evidence="2" id="KW-1185">Reference proteome</keyword>
<name>A0A9J5XT26_SOLCO</name>
<dbReference type="InterPro" id="IPR036691">
    <property type="entry name" value="Endo/exonu/phosph_ase_sf"/>
</dbReference>
<dbReference type="Proteomes" id="UP000824120">
    <property type="component" value="Chromosome 8"/>
</dbReference>
<organism evidence="1 2">
    <name type="scientific">Solanum commersonii</name>
    <name type="common">Commerson's wild potato</name>
    <name type="synonym">Commerson's nightshade</name>
    <dbReference type="NCBI Taxonomy" id="4109"/>
    <lineage>
        <taxon>Eukaryota</taxon>
        <taxon>Viridiplantae</taxon>
        <taxon>Streptophyta</taxon>
        <taxon>Embryophyta</taxon>
        <taxon>Tracheophyta</taxon>
        <taxon>Spermatophyta</taxon>
        <taxon>Magnoliopsida</taxon>
        <taxon>eudicotyledons</taxon>
        <taxon>Gunneridae</taxon>
        <taxon>Pentapetalae</taxon>
        <taxon>asterids</taxon>
        <taxon>lamiids</taxon>
        <taxon>Solanales</taxon>
        <taxon>Solanaceae</taxon>
        <taxon>Solanoideae</taxon>
        <taxon>Solaneae</taxon>
        <taxon>Solanum</taxon>
    </lineage>
</organism>
<evidence type="ECO:0000313" key="1">
    <source>
        <dbReference type="EMBL" id="KAG5591467.1"/>
    </source>
</evidence>
<proteinExistence type="predicted"/>
<evidence type="ECO:0000313" key="2">
    <source>
        <dbReference type="Proteomes" id="UP000824120"/>
    </source>
</evidence>